<feature type="transmembrane region" description="Helical" evidence="1">
    <location>
        <begin position="72"/>
        <end position="92"/>
    </location>
</feature>
<protein>
    <submittedName>
        <fullName evidence="2">Uncharacterized protein</fullName>
    </submittedName>
</protein>
<feature type="transmembrane region" description="Helical" evidence="1">
    <location>
        <begin position="98"/>
        <end position="116"/>
    </location>
</feature>
<feature type="transmembrane region" description="Helical" evidence="1">
    <location>
        <begin position="29"/>
        <end position="51"/>
    </location>
</feature>
<sequence length="128" mass="13963">MFVFTMLLGGVFGGPRPTGPGTDVSGASLMLIYSLAVFVLFLIFALLYWHALRHRAELELDNLEVFDARSGVRRHLLTAAVALVSSLIALIIPRQAAFAGMIYFVLGPLHATYGFIRGKARDRLAPTS</sequence>
<dbReference type="AlphaFoldDB" id="A0A6J4J518"/>
<dbReference type="EMBL" id="CADCTA010000116">
    <property type="protein sequence ID" value="CAA9268484.1"/>
    <property type="molecule type" value="Genomic_DNA"/>
</dbReference>
<organism evidence="2">
    <name type="scientific">uncultured Chthoniobacterales bacterium</name>
    <dbReference type="NCBI Taxonomy" id="1836801"/>
    <lineage>
        <taxon>Bacteria</taxon>
        <taxon>Pseudomonadati</taxon>
        <taxon>Verrucomicrobiota</taxon>
        <taxon>Spartobacteria</taxon>
        <taxon>Chthoniobacterales</taxon>
        <taxon>environmental samples</taxon>
    </lineage>
</organism>
<keyword evidence="1" id="KW-1133">Transmembrane helix</keyword>
<gene>
    <name evidence="2" type="ORF">AVDCRST_MAG42-3119</name>
</gene>
<evidence type="ECO:0000256" key="1">
    <source>
        <dbReference type="SAM" id="Phobius"/>
    </source>
</evidence>
<name>A0A6J4J518_9BACT</name>
<keyword evidence="1" id="KW-0812">Transmembrane</keyword>
<proteinExistence type="predicted"/>
<evidence type="ECO:0000313" key="2">
    <source>
        <dbReference type="EMBL" id="CAA9268484.1"/>
    </source>
</evidence>
<accession>A0A6J4J518</accession>
<keyword evidence="1" id="KW-0472">Membrane</keyword>
<reference evidence="2" key="1">
    <citation type="submission" date="2020-02" db="EMBL/GenBank/DDBJ databases">
        <authorList>
            <person name="Meier V. D."/>
        </authorList>
    </citation>
    <scope>NUCLEOTIDE SEQUENCE</scope>
    <source>
        <strain evidence="2">AVDCRST_MAG42</strain>
    </source>
</reference>